<evidence type="ECO:0000256" key="12">
    <source>
        <dbReference type="ARBA" id="ARBA00023136"/>
    </source>
</evidence>
<dbReference type="OrthoDB" id="758220at2759"/>
<dbReference type="FunFam" id="2.90.10.10:FF:000026">
    <property type="entry name" value="Serine/threonine-protein kinase"/>
    <property type="match status" value="1"/>
</dbReference>
<evidence type="ECO:0000313" key="24">
    <source>
        <dbReference type="Proteomes" id="UP000235145"/>
    </source>
</evidence>
<keyword evidence="13" id="KW-1015">Disulfide bond</keyword>
<evidence type="ECO:0000256" key="2">
    <source>
        <dbReference type="ARBA" id="ARBA00022527"/>
    </source>
</evidence>
<dbReference type="CDD" id="cd00028">
    <property type="entry name" value="B_lectin"/>
    <property type="match status" value="1"/>
</dbReference>
<dbReference type="InterPro" id="IPR000719">
    <property type="entry name" value="Prot_kinase_dom"/>
</dbReference>
<dbReference type="Pfam" id="PF00069">
    <property type="entry name" value="Pkinase"/>
    <property type="match status" value="1"/>
</dbReference>
<comment type="catalytic activity">
    <reaction evidence="17 18">
        <text>L-seryl-[protein] + ATP = O-phospho-L-seryl-[protein] + ADP + H(+)</text>
        <dbReference type="Rhea" id="RHEA:17989"/>
        <dbReference type="Rhea" id="RHEA-COMP:9863"/>
        <dbReference type="Rhea" id="RHEA-COMP:11604"/>
        <dbReference type="ChEBI" id="CHEBI:15378"/>
        <dbReference type="ChEBI" id="CHEBI:29999"/>
        <dbReference type="ChEBI" id="CHEBI:30616"/>
        <dbReference type="ChEBI" id="CHEBI:83421"/>
        <dbReference type="ChEBI" id="CHEBI:456216"/>
        <dbReference type="EC" id="2.7.11.1"/>
    </reaction>
</comment>
<keyword evidence="6" id="KW-0732">Signal</keyword>
<keyword evidence="8 18" id="KW-0547">Nucleotide-binding</keyword>
<comment type="subcellular location">
    <subcellularLocation>
        <location evidence="1">Membrane</location>
        <topology evidence="1">Single-pass type I membrane protein</topology>
    </subcellularLocation>
</comment>
<sequence length="795" mass="89463">MATSRSDHLASYISFVFTIFLTFNIAKAQSNVTRGSSLRPTGATTSWLSPSQLYAFGFYPQTGGYAVGIYIAGIAERTVVWTARRDTLPLSNNSTLTFTTDGRLVIVDQTQDQQISIYSSGSASIASMQDSGNFLLYGSDRRTILWQSFDHPTDTLLVGQRLVPGQDLISCVSETDYSIGIFKLSMQSDGHLVLYPNSGFPNGPTTAYWGSGTFDKGPNVTLNLDSGGFLYLLQNSTFYIMNLTQEGYSTEDAIYRMKIDVDGIFRIYFHNLSSTSHNESVIYEFSTDKCIGRGLCGVNAYCDVMNDAARCRCLPGFDFVKPGSWSSGCKRYYTAETCKIPEGDKGNFSQMTRLPNNTQWEDAAYALPKASNQEECSLACMNDCKCEAALFTPPESCRVQRLPIRYIRVGDSESNVGLIKVYVASVNNGSDPTNYPSDQVRKVRQVKFLVIGVSLVSVAVLVLLLSGVIMWRSHVWAYKKISEHVNVQLFEDVGLRAFSYAELERMTNGFKEELGRGSFGIVYKGIIESHMKMVAVKKLKKELAQEGEREFQTEMKVIGRTYHRNLTRLLGYCCDGPERLLVLEYMTRGSLADVLFHYKESKPCWTERIRIALDIAHGIFYLHEECETPIIHCDIKPQNILMDEYGCAKISDFGLAKLLEHDQTKTSTLIRGTRGYVAPEWHKKLPITVKVDVYSFGIVLFEILCCRRKLDNDLPYEEAILEEWVYECYKANELGKLVNDEDVDRSSLDRMIKIGLWCIQEDPSLRPSMKRVVLMLEGTVKIPIPPKPTSFLSII</sequence>
<dbReference type="GO" id="GO:0004672">
    <property type="term" value="F:protein kinase activity"/>
    <property type="evidence" value="ECO:0000318"/>
    <property type="project" value="GO_Central"/>
</dbReference>
<keyword evidence="4 18" id="KW-0808">Transferase</keyword>
<evidence type="ECO:0000256" key="16">
    <source>
        <dbReference type="ARBA" id="ARBA00047899"/>
    </source>
</evidence>
<keyword evidence="9 18" id="KW-0418">Kinase</keyword>
<dbReference type="EC" id="2.7.11.1" evidence="18"/>
<keyword evidence="12 20" id="KW-0472">Membrane</keyword>
<keyword evidence="11 20" id="KW-1133">Transmembrane helix</keyword>
<dbReference type="InterPro" id="IPR024171">
    <property type="entry name" value="SRK-like_kinase"/>
</dbReference>
<dbReference type="SUPFAM" id="SSF56112">
    <property type="entry name" value="Protein kinase-like (PK-like)"/>
    <property type="match status" value="1"/>
</dbReference>
<name>A0A9R1UX85_LACSA</name>
<dbReference type="SMART" id="SM00108">
    <property type="entry name" value="B_lectin"/>
    <property type="match status" value="1"/>
</dbReference>
<dbReference type="InterPro" id="IPR011009">
    <property type="entry name" value="Kinase-like_dom_sf"/>
</dbReference>
<dbReference type="PANTHER" id="PTHR47976">
    <property type="entry name" value="G-TYPE LECTIN S-RECEPTOR-LIKE SERINE/THREONINE-PROTEIN KINASE SD2-5"/>
    <property type="match status" value="1"/>
</dbReference>
<evidence type="ECO:0000256" key="20">
    <source>
        <dbReference type="SAM" id="Phobius"/>
    </source>
</evidence>
<feature type="transmembrane region" description="Helical" evidence="20">
    <location>
        <begin position="448"/>
        <end position="471"/>
    </location>
</feature>
<keyword evidence="15" id="KW-0325">Glycoprotein</keyword>
<dbReference type="GO" id="GO:0030246">
    <property type="term" value="F:carbohydrate binding"/>
    <property type="evidence" value="ECO:0007669"/>
    <property type="project" value="UniProtKB-KW"/>
</dbReference>
<comment type="catalytic activity">
    <reaction evidence="16 18">
        <text>L-threonyl-[protein] + ATP = O-phospho-L-threonyl-[protein] + ADP + H(+)</text>
        <dbReference type="Rhea" id="RHEA:46608"/>
        <dbReference type="Rhea" id="RHEA-COMP:11060"/>
        <dbReference type="Rhea" id="RHEA-COMP:11605"/>
        <dbReference type="ChEBI" id="CHEBI:15378"/>
        <dbReference type="ChEBI" id="CHEBI:30013"/>
        <dbReference type="ChEBI" id="CHEBI:30616"/>
        <dbReference type="ChEBI" id="CHEBI:61977"/>
        <dbReference type="ChEBI" id="CHEBI:456216"/>
        <dbReference type="EC" id="2.7.11.1"/>
    </reaction>
</comment>
<evidence type="ECO:0000259" key="21">
    <source>
        <dbReference type="PROSITE" id="PS50011"/>
    </source>
</evidence>
<proteinExistence type="inferred from homology"/>
<evidence type="ECO:0000256" key="5">
    <source>
        <dbReference type="ARBA" id="ARBA00022692"/>
    </source>
</evidence>
<dbReference type="InterPro" id="IPR008271">
    <property type="entry name" value="Ser/Thr_kinase_AS"/>
</dbReference>
<dbReference type="SMART" id="SM00220">
    <property type="entry name" value="S_TKc"/>
    <property type="match status" value="1"/>
</dbReference>
<dbReference type="CDD" id="cd14066">
    <property type="entry name" value="STKc_IRAK"/>
    <property type="match status" value="1"/>
</dbReference>
<evidence type="ECO:0000256" key="9">
    <source>
        <dbReference type="ARBA" id="ARBA00022777"/>
    </source>
</evidence>
<evidence type="ECO:0000256" key="14">
    <source>
        <dbReference type="ARBA" id="ARBA00023170"/>
    </source>
</evidence>
<evidence type="ECO:0000256" key="8">
    <source>
        <dbReference type="ARBA" id="ARBA00022741"/>
    </source>
</evidence>
<evidence type="ECO:0000256" key="7">
    <source>
        <dbReference type="ARBA" id="ARBA00022734"/>
    </source>
</evidence>
<dbReference type="Pfam" id="PF01453">
    <property type="entry name" value="B_lectin"/>
    <property type="match status" value="1"/>
</dbReference>
<dbReference type="PROSITE" id="PS00107">
    <property type="entry name" value="PROTEIN_KINASE_ATP"/>
    <property type="match status" value="1"/>
</dbReference>
<dbReference type="PROSITE" id="PS00108">
    <property type="entry name" value="PROTEIN_KINASE_ST"/>
    <property type="match status" value="1"/>
</dbReference>
<keyword evidence="24" id="KW-1185">Reference proteome</keyword>
<dbReference type="Gene3D" id="1.10.510.10">
    <property type="entry name" value="Transferase(Phosphotransferase) domain 1"/>
    <property type="match status" value="1"/>
</dbReference>
<dbReference type="PIRSF" id="PIRSF000641">
    <property type="entry name" value="SRK"/>
    <property type="match status" value="1"/>
</dbReference>
<dbReference type="InterPro" id="IPR017441">
    <property type="entry name" value="Protein_kinase_ATP_BS"/>
</dbReference>
<dbReference type="PANTHER" id="PTHR47976:SF7">
    <property type="entry name" value="RECEPTOR-LIKE SERINE_THREONINE-PROTEIN KINASE"/>
    <property type="match status" value="1"/>
</dbReference>
<dbReference type="AlphaFoldDB" id="A0A9R1UX85"/>
<keyword evidence="2 18" id="KW-0723">Serine/threonine-protein kinase</keyword>
<keyword evidence="5 20" id="KW-0812">Transmembrane</keyword>
<dbReference type="SUPFAM" id="SSF51110">
    <property type="entry name" value="alpha-D-mannose-specific plant lectins"/>
    <property type="match status" value="2"/>
</dbReference>
<feature type="domain" description="Protein kinase" evidence="21">
    <location>
        <begin position="508"/>
        <end position="792"/>
    </location>
</feature>
<evidence type="ECO:0000256" key="13">
    <source>
        <dbReference type="ARBA" id="ARBA00023157"/>
    </source>
</evidence>
<evidence type="ECO:0000256" key="4">
    <source>
        <dbReference type="ARBA" id="ARBA00022679"/>
    </source>
</evidence>
<dbReference type="GO" id="GO:0004674">
    <property type="term" value="F:protein serine/threonine kinase activity"/>
    <property type="evidence" value="ECO:0007669"/>
    <property type="project" value="UniProtKB-KW"/>
</dbReference>
<comment type="caution">
    <text evidence="23">The sequence shown here is derived from an EMBL/GenBank/DDBJ whole genome shotgun (WGS) entry which is preliminary data.</text>
</comment>
<dbReference type="InterPro" id="IPR051343">
    <property type="entry name" value="G-type_lectin_kinases/EP1-like"/>
</dbReference>
<dbReference type="Gramene" id="rna-gnl|WGS:NBSK|LSAT_8X34920_mrna">
    <property type="protein sequence ID" value="cds-PLY91391.1"/>
    <property type="gene ID" value="gene-LSAT_8X34920"/>
</dbReference>
<dbReference type="GO" id="GO:0016020">
    <property type="term" value="C:membrane"/>
    <property type="evidence" value="ECO:0007669"/>
    <property type="project" value="UniProtKB-SubCell"/>
</dbReference>
<dbReference type="InterPro" id="IPR001480">
    <property type="entry name" value="Bulb-type_lectin_dom"/>
</dbReference>
<dbReference type="PROSITE" id="PS50011">
    <property type="entry name" value="PROTEIN_KINASE_DOM"/>
    <property type="match status" value="1"/>
</dbReference>
<evidence type="ECO:0000256" key="15">
    <source>
        <dbReference type="ARBA" id="ARBA00023180"/>
    </source>
</evidence>
<keyword evidence="14" id="KW-0675">Receptor</keyword>
<dbReference type="InterPro" id="IPR036426">
    <property type="entry name" value="Bulb-type_lectin_dom_sf"/>
</dbReference>
<evidence type="ECO:0000259" key="22">
    <source>
        <dbReference type="PROSITE" id="PS50927"/>
    </source>
</evidence>
<evidence type="ECO:0000256" key="11">
    <source>
        <dbReference type="ARBA" id="ARBA00022989"/>
    </source>
</evidence>
<feature type="domain" description="Bulb-type lectin" evidence="22">
    <location>
        <begin position="29"/>
        <end position="149"/>
    </location>
</feature>
<dbReference type="FunFam" id="3.30.200.20:FF:000059">
    <property type="entry name" value="S-receptor-like serine/threonine-protein kinase"/>
    <property type="match status" value="1"/>
</dbReference>
<keyword evidence="3" id="KW-0245">EGF-like domain</keyword>
<comment type="similarity">
    <text evidence="18">Belongs to the protein kinase superfamily. Ser/Thr protein kinase family.</text>
</comment>
<evidence type="ECO:0000313" key="23">
    <source>
        <dbReference type="EMBL" id="KAJ0194460.1"/>
    </source>
</evidence>
<evidence type="ECO:0000256" key="18">
    <source>
        <dbReference type="PIRNR" id="PIRNR000641"/>
    </source>
</evidence>
<organism evidence="23 24">
    <name type="scientific">Lactuca sativa</name>
    <name type="common">Garden lettuce</name>
    <dbReference type="NCBI Taxonomy" id="4236"/>
    <lineage>
        <taxon>Eukaryota</taxon>
        <taxon>Viridiplantae</taxon>
        <taxon>Streptophyta</taxon>
        <taxon>Embryophyta</taxon>
        <taxon>Tracheophyta</taxon>
        <taxon>Spermatophyta</taxon>
        <taxon>Magnoliopsida</taxon>
        <taxon>eudicotyledons</taxon>
        <taxon>Gunneridae</taxon>
        <taxon>Pentapetalae</taxon>
        <taxon>asterids</taxon>
        <taxon>campanulids</taxon>
        <taxon>Asterales</taxon>
        <taxon>Asteraceae</taxon>
        <taxon>Cichorioideae</taxon>
        <taxon>Cichorieae</taxon>
        <taxon>Lactucinae</taxon>
        <taxon>Lactuca</taxon>
    </lineage>
</organism>
<evidence type="ECO:0000256" key="10">
    <source>
        <dbReference type="ARBA" id="ARBA00022840"/>
    </source>
</evidence>
<dbReference type="Gene3D" id="3.30.200.20">
    <property type="entry name" value="Phosphorylase Kinase, domain 1"/>
    <property type="match status" value="1"/>
</dbReference>
<reference evidence="23 24" key="1">
    <citation type="journal article" date="2017" name="Nat. Commun.">
        <title>Genome assembly with in vitro proximity ligation data and whole-genome triplication in lettuce.</title>
        <authorList>
            <person name="Reyes-Chin-Wo S."/>
            <person name="Wang Z."/>
            <person name="Yang X."/>
            <person name="Kozik A."/>
            <person name="Arikit S."/>
            <person name="Song C."/>
            <person name="Xia L."/>
            <person name="Froenicke L."/>
            <person name="Lavelle D.O."/>
            <person name="Truco M.J."/>
            <person name="Xia R."/>
            <person name="Zhu S."/>
            <person name="Xu C."/>
            <person name="Xu H."/>
            <person name="Xu X."/>
            <person name="Cox K."/>
            <person name="Korf I."/>
            <person name="Meyers B.C."/>
            <person name="Michelmore R.W."/>
        </authorList>
    </citation>
    <scope>NUCLEOTIDE SEQUENCE [LARGE SCALE GENOMIC DNA]</scope>
    <source>
        <strain evidence="24">cv. Salinas</strain>
        <tissue evidence="23">Seedlings</tissue>
    </source>
</reference>
<dbReference type="GO" id="GO:0005524">
    <property type="term" value="F:ATP binding"/>
    <property type="evidence" value="ECO:0007669"/>
    <property type="project" value="UniProtKB-UniRule"/>
</dbReference>
<dbReference type="FunFam" id="1.10.510.10:FF:000237">
    <property type="entry name" value="G-type lectin S-receptor-like serine/threonine-protein kinase"/>
    <property type="match status" value="1"/>
</dbReference>
<dbReference type="EMBL" id="NBSK02000008">
    <property type="protein sequence ID" value="KAJ0194460.1"/>
    <property type="molecule type" value="Genomic_DNA"/>
</dbReference>
<dbReference type="Gene3D" id="2.90.10.10">
    <property type="entry name" value="Bulb-type lectin domain"/>
    <property type="match status" value="2"/>
</dbReference>
<accession>A0A9R1UX85</accession>
<keyword evidence="10 18" id="KW-0067">ATP-binding</keyword>
<feature type="binding site" evidence="19">
    <location>
        <position position="538"/>
    </location>
    <ligand>
        <name>ATP</name>
        <dbReference type="ChEBI" id="CHEBI:30616"/>
    </ligand>
</feature>
<evidence type="ECO:0000256" key="1">
    <source>
        <dbReference type="ARBA" id="ARBA00004479"/>
    </source>
</evidence>
<evidence type="ECO:0000256" key="6">
    <source>
        <dbReference type="ARBA" id="ARBA00022729"/>
    </source>
</evidence>
<evidence type="ECO:0000256" key="17">
    <source>
        <dbReference type="ARBA" id="ARBA00048679"/>
    </source>
</evidence>
<gene>
    <name evidence="23" type="ORF">LSAT_V11C800403170</name>
</gene>
<evidence type="ECO:0000256" key="19">
    <source>
        <dbReference type="PROSITE-ProRule" id="PRU10141"/>
    </source>
</evidence>
<dbReference type="PROSITE" id="PS50927">
    <property type="entry name" value="BULB_LECTIN"/>
    <property type="match status" value="1"/>
</dbReference>
<keyword evidence="7" id="KW-0430">Lectin</keyword>
<protein>
    <recommendedName>
        <fullName evidence="18">Receptor-like serine/threonine-protein kinase</fullName>
        <ecNumber evidence="18">2.7.11.1</ecNumber>
    </recommendedName>
</protein>
<evidence type="ECO:0000256" key="3">
    <source>
        <dbReference type="ARBA" id="ARBA00022536"/>
    </source>
</evidence>
<dbReference type="Proteomes" id="UP000235145">
    <property type="component" value="Unassembled WGS sequence"/>
</dbReference>